<accession>A0ABQ7R4I6</accession>
<dbReference type="PANTHER" id="PTHR21625">
    <property type="entry name" value="NYD-SP28 PROTEIN"/>
    <property type="match status" value="1"/>
</dbReference>
<feature type="compositionally biased region" description="Pro residues" evidence="4">
    <location>
        <begin position="422"/>
        <end position="433"/>
    </location>
</feature>
<evidence type="ECO:0000313" key="7">
    <source>
        <dbReference type="EMBL" id="KAG7312216.1"/>
    </source>
</evidence>
<evidence type="ECO:0000256" key="2">
    <source>
        <dbReference type="ARBA" id="ARBA00023054"/>
    </source>
</evidence>
<dbReference type="EMBL" id="JAHIBW010000003">
    <property type="protein sequence ID" value="KAG7312216.1"/>
    <property type="molecule type" value="Genomic_DNA"/>
</dbReference>
<evidence type="ECO:0000313" key="8">
    <source>
        <dbReference type="Proteomes" id="UP000823941"/>
    </source>
</evidence>
<name>A0ABQ7R4I6_PLUXY</name>
<protein>
    <recommendedName>
        <fullName evidence="9">Dynein regulatory complex protein 1</fullName>
    </recommendedName>
</protein>
<feature type="domain" description="Dynein regulatory complex protein 1 C-terminal" evidence="6">
    <location>
        <begin position="746"/>
        <end position="802"/>
    </location>
</feature>
<keyword evidence="8" id="KW-1185">Reference proteome</keyword>
<feature type="coiled-coil region" evidence="3">
    <location>
        <begin position="250"/>
        <end position="306"/>
    </location>
</feature>
<feature type="region of interest" description="Disordered" evidence="4">
    <location>
        <begin position="41"/>
        <end position="60"/>
    </location>
</feature>
<feature type="domain" description="Dynein regulatory complex protein 1/2 N-terminal" evidence="5">
    <location>
        <begin position="90"/>
        <end position="191"/>
    </location>
</feature>
<feature type="compositionally biased region" description="Polar residues" evidence="4">
    <location>
        <begin position="448"/>
        <end position="457"/>
    </location>
</feature>
<feature type="coiled-coil region" evidence="3">
    <location>
        <begin position="104"/>
        <end position="211"/>
    </location>
</feature>
<feature type="region of interest" description="Disordered" evidence="4">
    <location>
        <begin position="420"/>
        <end position="459"/>
    </location>
</feature>
<evidence type="ECO:0000259" key="5">
    <source>
        <dbReference type="Pfam" id="PF14772"/>
    </source>
</evidence>
<evidence type="ECO:0000256" key="4">
    <source>
        <dbReference type="SAM" id="MobiDB-lite"/>
    </source>
</evidence>
<evidence type="ECO:0000256" key="1">
    <source>
        <dbReference type="ARBA" id="ARBA00009688"/>
    </source>
</evidence>
<dbReference type="InterPro" id="IPR039505">
    <property type="entry name" value="DRC1/2_N"/>
</dbReference>
<keyword evidence="2 3" id="KW-0175">Coiled coil</keyword>
<evidence type="ECO:0000259" key="6">
    <source>
        <dbReference type="Pfam" id="PF14775"/>
    </source>
</evidence>
<feature type="compositionally biased region" description="Acidic residues" evidence="4">
    <location>
        <begin position="50"/>
        <end position="60"/>
    </location>
</feature>
<comment type="similarity">
    <text evidence="1">Belongs to the DRC1 family.</text>
</comment>
<dbReference type="InterPro" id="IPR029440">
    <property type="entry name" value="DRC1_C"/>
</dbReference>
<dbReference type="Pfam" id="PF14775">
    <property type="entry name" value="NYD-SP28_assoc"/>
    <property type="match status" value="1"/>
</dbReference>
<comment type="caution">
    <text evidence="7">The sequence shown here is derived from an EMBL/GenBank/DDBJ whole genome shotgun (WGS) entry which is preliminary data.</text>
</comment>
<feature type="compositionally biased region" description="Basic and acidic residues" evidence="4">
    <location>
        <begin position="437"/>
        <end position="447"/>
    </location>
</feature>
<dbReference type="PANTHER" id="PTHR21625:SF1">
    <property type="entry name" value="DYNEIN REGULATORY COMPLEX PROTEIN 1"/>
    <property type="match status" value="1"/>
</dbReference>
<dbReference type="InterPro" id="IPR039750">
    <property type="entry name" value="DRC1/DRC2"/>
</dbReference>
<evidence type="ECO:0008006" key="9">
    <source>
        <dbReference type="Google" id="ProtNLM"/>
    </source>
</evidence>
<feature type="coiled-coil region" evidence="3">
    <location>
        <begin position="332"/>
        <end position="377"/>
    </location>
</feature>
<dbReference type="Pfam" id="PF14772">
    <property type="entry name" value="NYD-SP28"/>
    <property type="match status" value="1"/>
</dbReference>
<feature type="region of interest" description="Disordered" evidence="4">
    <location>
        <begin position="558"/>
        <end position="597"/>
    </location>
</feature>
<evidence type="ECO:0000256" key="3">
    <source>
        <dbReference type="SAM" id="Coils"/>
    </source>
</evidence>
<gene>
    <name evidence="7" type="ORF">JYU34_001685</name>
</gene>
<feature type="compositionally biased region" description="Low complexity" evidence="4">
    <location>
        <begin position="588"/>
        <end position="597"/>
    </location>
</feature>
<organism evidence="7 8">
    <name type="scientific">Plutella xylostella</name>
    <name type="common">Diamondback moth</name>
    <name type="synonym">Plutella maculipennis</name>
    <dbReference type="NCBI Taxonomy" id="51655"/>
    <lineage>
        <taxon>Eukaryota</taxon>
        <taxon>Metazoa</taxon>
        <taxon>Ecdysozoa</taxon>
        <taxon>Arthropoda</taxon>
        <taxon>Hexapoda</taxon>
        <taxon>Insecta</taxon>
        <taxon>Pterygota</taxon>
        <taxon>Neoptera</taxon>
        <taxon>Endopterygota</taxon>
        <taxon>Lepidoptera</taxon>
        <taxon>Glossata</taxon>
        <taxon>Ditrysia</taxon>
        <taxon>Yponomeutoidea</taxon>
        <taxon>Plutellidae</taxon>
        <taxon>Plutella</taxon>
    </lineage>
</organism>
<sequence>MSNILLVEEEEDVLAPKEPQVLSEDPAERKEARALRIKRRQEAIKRADQPPEDAAADEEPSLIEQATAAAAEELQRLTLGGAGNVTNIKVTTDEREVFRRAIFNNRMRSALERIENEATEAQEQYEAVTSHWGEMSELKDPLDIDAAMKEQKAKCDDLLERKNQVISDIKEFLKDMDVGYYEDLDKQDQDIKELSERIEKQLSMMQKAYEQQLGLIEQAISIERDAMMDHNNKRWEALYKQRDKEEVAHMEFKEEQLEQHKEEIERIMWEHHEKYREAKIHLEHLIQELQKELEKMKATCLINTEKIGYNYQILKKREEENVFVRSQQKRKLNKMADVANALRAKIRKAAQDGVQEEMRADAEISKLMQAMDELEKKSYHFSQVNDYKFSQVWRMSAARCSSLARRLRQAEVAIHAHVLAEPAPPPPPPPPVSPLKVKHDAESEKKASNSQTLTFNPEANFGPIPDPNNALENECKDRLVRHILGLVADNTGFLIEDRLFTLIEKYNQCSRNLCTLDAIFMALEIRSEEDIRLLCRTFIKYAFCPACSGADSSEELIESTATSDQDLPSMKHSRGDKFSLRSRGHGPGSASASHSRSMHAINRSDLTHSDQELLLEADEILQKVGDCNVDHYLQSPSLGSVGARRRGVTVAAAAPVASDYTSPYMCPIALAGLAGYEYDYNYTSPYMCPMGHCLEIEPMQVLTALGEFVTVFMPPEKQELNNMMEDLKPPDFSSPSRKLKKEEIEQYWAQWRDLVPPEKDRFWDGMLSGLNNYLGILQDRDRLHDEVVLLRQRNAALRRLVRGTLPDVPGLLPKYPPEAPKYMRAGGDRFVAPCEEVKKLPPI</sequence>
<reference evidence="7 8" key="1">
    <citation type="submission" date="2021-06" db="EMBL/GenBank/DDBJ databases">
        <title>A haploid diamondback moth (Plutella xylostella L.) genome assembly resolves 31 chromosomes and identifies a diamide resistance mutation.</title>
        <authorList>
            <person name="Ward C.M."/>
            <person name="Perry K.D."/>
            <person name="Baker G."/>
            <person name="Powis K."/>
            <person name="Heckel D.G."/>
            <person name="Baxter S.W."/>
        </authorList>
    </citation>
    <scope>NUCLEOTIDE SEQUENCE [LARGE SCALE GENOMIC DNA]</scope>
    <source>
        <strain evidence="7 8">LV</strain>
        <tissue evidence="7">Single pupa</tissue>
    </source>
</reference>
<proteinExistence type="inferred from homology"/>
<feature type="region of interest" description="Disordered" evidence="4">
    <location>
        <begin position="1"/>
        <end position="32"/>
    </location>
</feature>
<dbReference type="Proteomes" id="UP000823941">
    <property type="component" value="Chromosome 3"/>
</dbReference>